<evidence type="ECO:0000259" key="8">
    <source>
        <dbReference type="Pfam" id="PF11717"/>
    </source>
</evidence>
<feature type="domain" description="MRG" evidence="7">
    <location>
        <begin position="192"/>
        <end position="237"/>
    </location>
</feature>
<keyword evidence="3" id="KW-0805">Transcription regulation</keyword>
<dbReference type="WBParaSite" id="SMUV_0000181301-mRNA-1">
    <property type="protein sequence ID" value="SMUV_0000181301-mRNA-1"/>
    <property type="gene ID" value="SMUV_0000181301"/>
</dbReference>
<organism evidence="9 10">
    <name type="scientific">Syphacia muris</name>
    <dbReference type="NCBI Taxonomy" id="451379"/>
    <lineage>
        <taxon>Eukaryota</taxon>
        <taxon>Metazoa</taxon>
        <taxon>Ecdysozoa</taxon>
        <taxon>Nematoda</taxon>
        <taxon>Chromadorea</taxon>
        <taxon>Rhabditida</taxon>
        <taxon>Spirurina</taxon>
        <taxon>Oxyuridomorpha</taxon>
        <taxon>Oxyuroidea</taxon>
        <taxon>Oxyuridae</taxon>
        <taxon>Syphacia</taxon>
    </lineage>
</organism>
<feature type="domain" description="Tudor-knot" evidence="8">
    <location>
        <begin position="52"/>
        <end position="98"/>
    </location>
</feature>
<dbReference type="InterPro" id="IPR038217">
    <property type="entry name" value="MRG_C_sf"/>
</dbReference>
<sequence length="242" mass="27502">MESQKCEFNLIPKSSQATQLISTSSASSALNDINVTNDERCQVSNHSDYDVNKMVLCKHFDNLYYEAKIIGIQQMDNGETGYKVHYQGWNRRHDEVISYSDATVRFLPFTHENCLEAKARLKAAQENMRSKKKVKKNMKADEGKDGSYNLIVANKKGICKQTEIAVTGKSGTFSSKRKLPIVENLQLKRIRAEATPSVSVKIPVYLKDIIVEDQTKILDNRRLVRLPARFPVDVIISRVSFQ</sequence>
<dbReference type="Pfam" id="PF05712">
    <property type="entry name" value="MRG"/>
    <property type="match status" value="1"/>
</dbReference>
<comment type="subcellular location">
    <subcellularLocation>
        <location evidence="1">Nucleus</location>
    </subcellularLocation>
</comment>
<evidence type="ECO:0000259" key="7">
    <source>
        <dbReference type="Pfam" id="PF05712"/>
    </source>
</evidence>
<keyword evidence="4" id="KW-0804">Transcription</keyword>
<keyword evidence="6" id="KW-0175">Coiled coil</keyword>
<dbReference type="Gene3D" id="2.30.30.140">
    <property type="match status" value="1"/>
</dbReference>
<dbReference type="GO" id="GO:0005634">
    <property type="term" value="C:nucleus"/>
    <property type="evidence" value="ECO:0007669"/>
    <property type="project" value="UniProtKB-SubCell"/>
</dbReference>
<reference evidence="10" key="1">
    <citation type="submission" date="2017-02" db="UniProtKB">
        <authorList>
            <consortium name="WormBaseParasite"/>
        </authorList>
    </citation>
    <scope>IDENTIFICATION</scope>
</reference>
<evidence type="ECO:0000313" key="10">
    <source>
        <dbReference type="WBParaSite" id="SMUV_0000181301-mRNA-1"/>
    </source>
</evidence>
<dbReference type="InterPro" id="IPR025995">
    <property type="entry name" value="Tudor-knot"/>
</dbReference>
<dbReference type="Proteomes" id="UP000046393">
    <property type="component" value="Unplaced"/>
</dbReference>
<dbReference type="AlphaFoldDB" id="A0A0N5ACD7"/>
<keyword evidence="2" id="KW-0156">Chromatin regulator</keyword>
<feature type="coiled-coil region" evidence="6">
    <location>
        <begin position="114"/>
        <end position="141"/>
    </location>
</feature>
<dbReference type="GO" id="GO:0006355">
    <property type="term" value="P:regulation of DNA-templated transcription"/>
    <property type="evidence" value="ECO:0007669"/>
    <property type="project" value="InterPro"/>
</dbReference>
<evidence type="ECO:0000256" key="6">
    <source>
        <dbReference type="SAM" id="Coils"/>
    </source>
</evidence>
<dbReference type="PROSITE" id="PS51640">
    <property type="entry name" value="MRG"/>
    <property type="match status" value="1"/>
</dbReference>
<accession>A0A0N5ACD7</accession>
<dbReference type="GO" id="GO:0035267">
    <property type="term" value="C:NuA4 histone acetyltransferase complex"/>
    <property type="evidence" value="ECO:0007669"/>
    <property type="project" value="TreeGrafter"/>
</dbReference>
<dbReference type="SUPFAM" id="SSF54160">
    <property type="entry name" value="Chromo domain-like"/>
    <property type="match status" value="1"/>
</dbReference>
<evidence type="ECO:0000313" key="9">
    <source>
        <dbReference type="Proteomes" id="UP000046393"/>
    </source>
</evidence>
<evidence type="ECO:0000256" key="1">
    <source>
        <dbReference type="ARBA" id="ARBA00004123"/>
    </source>
</evidence>
<keyword evidence="5" id="KW-0539">Nucleus</keyword>
<dbReference type="STRING" id="451379.A0A0N5ACD7"/>
<proteinExistence type="predicted"/>
<dbReference type="InterPro" id="IPR016197">
    <property type="entry name" value="Chromo-like_dom_sf"/>
</dbReference>
<name>A0A0N5ACD7_9BILA</name>
<protein>
    <submittedName>
        <fullName evidence="10">MRG domain-containing protein</fullName>
    </submittedName>
</protein>
<dbReference type="PANTHER" id="PTHR10880:SF48">
    <property type="entry name" value="MORTALITY FACTOR 4 LIKE 2"/>
    <property type="match status" value="1"/>
</dbReference>
<dbReference type="GO" id="GO:0006325">
    <property type="term" value="P:chromatin organization"/>
    <property type="evidence" value="ECO:0007669"/>
    <property type="project" value="UniProtKB-KW"/>
</dbReference>
<evidence type="ECO:0000256" key="4">
    <source>
        <dbReference type="ARBA" id="ARBA00023163"/>
    </source>
</evidence>
<evidence type="ECO:0000256" key="5">
    <source>
        <dbReference type="ARBA" id="ARBA00023242"/>
    </source>
</evidence>
<dbReference type="Gene3D" id="1.10.274.30">
    <property type="entry name" value="MRG domain"/>
    <property type="match status" value="1"/>
</dbReference>
<dbReference type="InterPro" id="IPR008676">
    <property type="entry name" value="MRG"/>
</dbReference>
<evidence type="ECO:0000256" key="3">
    <source>
        <dbReference type="ARBA" id="ARBA00023015"/>
    </source>
</evidence>
<keyword evidence="9" id="KW-1185">Reference proteome</keyword>
<evidence type="ECO:0000256" key="2">
    <source>
        <dbReference type="ARBA" id="ARBA00022853"/>
    </source>
</evidence>
<dbReference type="PANTHER" id="PTHR10880">
    <property type="entry name" value="MORTALITY FACTOR 4-LIKE PROTEIN"/>
    <property type="match status" value="1"/>
</dbReference>
<dbReference type="InterPro" id="IPR026541">
    <property type="entry name" value="MRG_dom"/>
</dbReference>
<dbReference type="Pfam" id="PF11717">
    <property type="entry name" value="Tudor-knot"/>
    <property type="match status" value="1"/>
</dbReference>